<evidence type="ECO:0000256" key="1">
    <source>
        <dbReference type="ARBA" id="ARBA00001933"/>
    </source>
</evidence>
<evidence type="ECO:0000256" key="5">
    <source>
        <dbReference type="ARBA" id="ARBA00022898"/>
    </source>
</evidence>
<dbReference type="eggNOG" id="COG0161">
    <property type="taxonomic scope" value="Bacteria"/>
</dbReference>
<dbReference type="InterPro" id="IPR005814">
    <property type="entry name" value="Aminotrans_3"/>
</dbReference>
<dbReference type="PANTHER" id="PTHR43094">
    <property type="entry name" value="AMINOTRANSFERASE"/>
    <property type="match status" value="1"/>
</dbReference>
<dbReference type="InterPro" id="IPR049704">
    <property type="entry name" value="Aminotrans_3_PPA_site"/>
</dbReference>
<evidence type="ECO:0000256" key="4">
    <source>
        <dbReference type="ARBA" id="ARBA00022679"/>
    </source>
</evidence>
<dbReference type="AlphaFoldDB" id="G6EGB7"/>
<keyword evidence="3 7" id="KW-0032">Aminotransferase</keyword>
<dbReference type="PANTHER" id="PTHR43094:SF1">
    <property type="entry name" value="AMINOTRANSFERASE CLASS-III"/>
    <property type="match status" value="1"/>
</dbReference>
<dbReference type="InterPro" id="IPR015422">
    <property type="entry name" value="PyrdxlP-dep_Trfase_small"/>
</dbReference>
<dbReference type="FunFam" id="3.40.640.10:FF:000014">
    <property type="entry name" value="Adenosylmethionine-8-amino-7-oxononanoate aminotransferase, probable"/>
    <property type="match status" value="1"/>
</dbReference>
<keyword evidence="4 7" id="KW-0808">Transferase</keyword>
<dbReference type="InterPro" id="IPR015424">
    <property type="entry name" value="PyrdxlP-dep_Trfase"/>
</dbReference>
<dbReference type="Gene3D" id="3.90.1150.10">
    <property type="entry name" value="Aspartate Aminotransferase, domain 1"/>
    <property type="match status" value="1"/>
</dbReference>
<evidence type="ECO:0000256" key="3">
    <source>
        <dbReference type="ARBA" id="ARBA00022576"/>
    </source>
</evidence>
<proteinExistence type="inferred from homology"/>
<keyword evidence="5 6" id="KW-0663">Pyridoxal phosphate</keyword>
<dbReference type="Proteomes" id="UP000004030">
    <property type="component" value="Unassembled WGS sequence"/>
</dbReference>
<dbReference type="GO" id="GO:0030170">
    <property type="term" value="F:pyridoxal phosphate binding"/>
    <property type="evidence" value="ECO:0007669"/>
    <property type="project" value="InterPro"/>
</dbReference>
<name>G6EGB7_9SPHN</name>
<dbReference type="PROSITE" id="PS00600">
    <property type="entry name" value="AA_TRANSFER_CLASS_3"/>
    <property type="match status" value="1"/>
</dbReference>
<evidence type="ECO:0000256" key="2">
    <source>
        <dbReference type="ARBA" id="ARBA00008954"/>
    </source>
</evidence>
<dbReference type="SUPFAM" id="SSF53383">
    <property type="entry name" value="PLP-dependent transferases"/>
    <property type="match status" value="1"/>
</dbReference>
<evidence type="ECO:0000256" key="6">
    <source>
        <dbReference type="RuleBase" id="RU003560"/>
    </source>
</evidence>
<dbReference type="RefSeq" id="WP_007014296.1">
    <property type="nucleotide sequence ID" value="NZ_CP009292.1"/>
</dbReference>
<organism evidence="7 8">
    <name type="scientific">Novosphingobium pentaromativorans US6-1</name>
    <dbReference type="NCBI Taxonomy" id="1088721"/>
    <lineage>
        <taxon>Bacteria</taxon>
        <taxon>Pseudomonadati</taxon>
        <taxon>Pseudomonadota</taxon>
        <taxon>Alphaproteobacteria</taxon>
        <taxon>Sphingomonadales</taxon>
        <taxon>Sphingomonadaceae</taxon>
        <taxon>Novosphingobium</taxon>
    </lineage>
</organism>
<dbReference type="GO" id="GO:0008483">
    <property type="term" value="F:transaminase activity"/>
    <property type="evidence" value="ECO:0007669"/>
    <property type="project" value="UniProtKB-KW"/>
</dbReference>
<comment type="cofactor">
    <cofactor evidence="1">
        <name>pyridoxal 5'-phosphate</name>
        <dbReference type="ChEBI" id="CHEBI:597326"/>
    </cofactor>
</comment>
<evidence type="ECO:0000313" key="8">
    <source>
        <dbReference type="Proteomes" id="UP000004030"/>
    </source>
</evidence>
<dbReference type="Gene3D" id="3.40.640.10">
    <property type="entry name" value="Type I PLP-dependent aspartate aminotransferase-like (Major domain)"/>
    <property type="match status" value="1"/>
</dbReference>
<sequence>MLAMDTQATISGDRPDFSNHWMPFTANRDFHREPKMLCRAQGCHYYGERGQQILDGCSGLFTTPAGHARAEIADAVRDQLLTLDYAPSFTRGHPQSFRLASSIADLTPEGMDRIFFGNSGSEAVETALKVALAYHRARGEGGRDLFVSRERAYHGVNFGGIALSGMVPNRRAFGPAGPRVVHMRHTWLEQNRGTMGQPVHGSELADDLERLVALHGAENIAACVVEPIAGSTGVLVPPQGYLERLRELCTRYGILLIFDEVITGFGRLGHNYAAQAFGVTPDIITMAKAITNGAQPMAAVAVSREIHDTIVDAAPEGQVEFFHGYTFSAHPASCAAALATLNIYRNESLFDRARQMSAHFLERIASLQDLELVTDVRGYGLLAGVDLAPLERPGLRGHIAQKRMFDAGLHLKTTGDAAIIAPAFIMETEQIDTLIDTLRGVLVELAD</sequence>
<keyword evidence="8" id="KW-1185">Reference proteome</keyword>
<evidence type="ECO:0000313" key="7">
    <source>
        <dbReference type="EMBL" id="EHJ59806.1"/>
    </source>
</evidence>
<comment type="similarity">
    <text evidence="2 6">Belongs to the class-III pyridoxal-phosphate-dependent aminotransferase family.</text>
</comment>
<comment type="caution">
    <text evidence="7">The sequence shown here is derived from an EMBL/GenBank/DDBJ whole genome shotgun (WGS) entry which is preliminary data.</text>
</comment>
<dbReference type="PATRIC" id="fig|1088721.3.peg.3343"/>
<protein>
    <submittedName>
        <fullName evidence="7">Aminotransferase class-III</fullName>
    </submittedName>
</protein>
<dbReference type="Pfam" id="PF00202">
    <property type="entry name" value="Aminotran_3"/>
    <property type="match status" value="1"/>
</dbReference>
<accession>G6EGB7</accession>
<dbReference type="InterPro" id="IPR015421">
    <property type="entry name" value="PyrdxlP-dep_Trfase_major"/>
</dbReference>
<dbReference type="EMBL" id="AGFM01000054">
    <property type="protein sequence ID" value="EHJ59806.1"/>
    <property type="molecule type" value="Genomic_DNA"/>
</dbReference>
<dbReference type="CDD" id="cd00610">
    <property type="entry name" value="OAT_like"/>
    <property type="match status" value="1"/>
</dbReference>
<gene>
    <name evidence="7" type="ORF">NSU_3388</name>
</gene>
<reference evidence="7 8" key="1">
    <citation type="journal article" date="2012" name="J. Bacteriol.">
        <title>Genome sequence of benzo(a)pyrene-degrading bacterium Novosphingobium pentaromativorans US6-1.</title>
        <authorList>
            <person name="Luo Y.R."/>
            <person name="Kang S.G."/>
            <person name="Kim S.J."/>
            <person name="Kim M.R."/>
            <person name="Li N."/>
            <person name="Lee J.H."/>
            <person name="Kwon K.K."/>
        </authorList>
    </citation>
    <scope>NUCLEOTIDE SEQUENCE [LARGE SCALE GENOMIC DNA]</scope>
    <source>
        <strain evidence="7 8">US6-1</strain>
    </source>
</reference>